<proteinExistence type="predicted"/>
<dbReference type="GO" id="GO:0006890">
    <property type="term" value="P:retrograde vesicle-mediated transport, Golgi to endoplasmic reticulum"/>
    <property type="evidence" value="ECO:0007669"/>
    <property type="project" value="InterPro"/>
</dbReference>
<dbReference type="InParanoid" id="A0A165I8Y5"/>
<dbReference type="GO" id="GO:0006888">
    <property type="term" value="P:endoplasmic reticulum to Golgi vesicle-mediated transport"/>
    <property type="evidence" value="ECO:0007669"/>
    <property type="project" value="InterPro"/>
</dbReference>
<evidence type="ECO:0000313" key="3">
    <source>
        <dbReference type="EMBL" id="KZF24559.1"/>
    </source>
</evidence>
<dbReference type="Proteomes" id="UP000076632">
    <property type="component" value="Unassembled WGS sequence"/>
</dbReference>
<dbReference type="PROSITE" id="PS51386">
    <property type="entry name" value="RINT1_TIP20"/>
    <property type="match status" value="1"/>
</dbReference>
<dbReference type="OrthoDB" id="2189254at2759"/>
<protein>
    <submittedName>
        <fullName evidence="3">RINT-1 family protein</fullName>
    </submittedName>
</protein>
<dbReference type="FunCoup" id="A0A165I8Y5">
    <property type="interactions" value="98"/>
</dbReference>
<feature type="region of interest" description="Disordered" evidence="2">
    <location>
        <begin position="758"/>
        <end position="812"/>
    </location>
</feature>
<evidence type="ECO:0000256" key="2">
    <source>
        <dbReference type="SAM" id="MobiDB-lite"/>
    </source>
</evidence>
<dbReference type="PANTHER" id="PTHR13520">
    <property type="entry name" value="RAD50-INTERACTING PROTEIN 1 RINT-1"/>
    <property type="match status" value="1"/>
</dbReference>
<dbReference type="InterPro" id="IPR042044">
    <property type="entry name" value="EXOC6PINT-1/Sec15/Tip20_C_dom2"/>
</dbReference>
<organism evidence="3 4">
    <name type="scientific">Xylona heveae (strain CBS 132557 / TC161)</name>
    <dbReference type="NCBI Taxonomy" id="1328760"/>
    <lineage>
        <taxon>Eukaryota</taxon>
        <taxon>Fungi</taxon>
        <taxon>Dikarya</taxon>
        <taxon>Ascomycota</taxon>
        <taxon>Pezizomycotina</taxon>
        <taxon>Xylonomycetes</taxon>
        <taxon>Xylonales</taxon>
        <taxon>Xylonaceae</taxon>
        <taxon>Xylona</taxon>
    </lineage>
</organism>
<dbReference type="AlphaFoldDB" id="A0A165I8Y5"/>
<dbReference type="Gene3D" id="1.20.58.1420">
    <property type="entry name" value="Dsl1p vesicle tethering complex, Tip20p subunit, domain B"/>
    <property type="match status" value="1"/>
</dbReference>
<evidence type="ECO:0000313" key="4">
    <source>
        <dbReference type="Proteomes" id="UP000076632"/>
    </source>
</evidence>
<sequence length="856" mass="96514">MDDVAFSNGSLSRLGEDQRVRVEDYLNDKLQNTADLESLDSLIQAVKDQQALLKKQLQEAEDALRTADQESAAHASSLAHRATLFQQNQADIDRRLMIVTHSETSDDAVRRFGETMEKLRRLDLASGYTELLQEVEALSAETRNQLKESPEAALAPYTRLQSLIMSLYPLHAAAESAAPHLLDHVERIGRTLKGEMKDHFSKKFGELLQKLNWPDRGVTVPEYLAETWKGRIDNLLNFQQPELEAQENQPARRFKQPPVLLPFEVMAKPLELRFRYHFDGDKPTNRLDKPEYFLTHILGLVNTYYEFLMQSLEPILRAHFKGSNLALNPLYIDATSAFITSILPILRSKIHTFLPQIARQPQLLSHFMHELMSFDASLRDEWGYDAGAGAEGWKGLTWEVLVQEDWFGRWLQVEKDFALSRYHNILETADSGEIDYDSVDPGITKPTKAAIRVNDLLETITDRYRPLLSFSQKLRFLIDIQIAIFDKLHERLHSSLEAYLTLTSSIGRTVQGVTREDQTKLQGLGGLERLCRVYGSAEYLEKAMGDWSDDVFFLELWEELQDRARQSTGKNLAGPMSIKDVAERTSSAVGSEGDTGALFDETAGAYHRLRVRAENILIDTMTYNVREALRPYGRVNPWSSLSSESDSAASAITPEIEPVIQLLSTQLSFLANILAPAPLRRVSRHVCLSIQSYLWDHVLFRNSFSTTGVAQLARDVAAIWAVIDRSLVHGDRSVSAESSMRKLKDAIALLSVPLRNSSTARSTSTPRAQDDEDDRAAAAWGEDDEAGAQAEEKPDMRSVSNAGADEEGEVPYLEDVEKRVFQSNESAREALHLLGLEHLSESDARYLLERRLELSG</sequence>
<dbReference type="InterPro" id="IPR007528">
    <property type="entry name" value="RINT1_Tip20"/>
</dbReference>
<dbReference type="InterPro" id="IPR042042">
    <property type="entry name" value="Tip20p_domB"/>
</dbReference>
<accession>A0A165I8Y5</accession>
<dbReference type="RefSeq" id="XP_018190114.1">
    <property type="nucleotide sequence ID" value="XM_018332181.1"/>
</dbReference>
<dbReference type="OMA" id="GMTWEVL"/>
<dbReference type="Gene3D" id="1.20.58.670">
    <property type="entry name" value="Dsl1p vesicle tethering complex, Tip20p subunit, domain D"/>
    <property type="match status" value="1"/>
</dbReference>
<reference evidence="3 4" key="1">
    <citation type="journal article" date="2016" name="Fungal Biol.">
        <title>The genome of Xylona heveae provides a window into fungal endophytism.</title>
        <authorList>
            <person name="Gazis R."/>
            <person name="Kuo A."/>
            <person name="Riley R."/>
            <person name="LaButti K."/>
            <person name="Lipzen A."/>
            <person name="Lin J."/>
            <person name="Amirebrahimi M."/>
            <person name="Hesse C.N."/>
            <person name="Spatafora J.W."/>
            <person name="Henrissat B."/>
            <person name="Hainaut M."/>
            <person name="Grigoriev I.V."/>
            <person name="Hibbett D.S."/>
        </authorList>
    </citation>
    <scope>NUCLEOTIDE SEQUENCE [LARGE SCALE GENOMIC DNA]</scope>
    <source>
        <strain evidence="3 4">TC161</strain>
    </source>
</reference>
<dbReference type="EMBL" id="KV407456">
    <property type="protein sequence ID" value="KZF24559.1"/>
    <property type="molecule type" value="Genomic_DNA"/>
</dbReference>
<gene>
    <name evidence="3" type="ORF">L228DRAFT_245523</name>
</gene>
<dbReference type="PANTHER" id="PTHR13520:SF0">
    <property type="entry name" value="RAD50-INTERACTING PROTEIN 1"/>
    <property type="match status" value="1"/>
</dbReference>
<evidence type="ECO:0000256" key="1">
    <source>
        <dbReference type="SAM" id="Coils"/>
    </source>
</evidence>
<dbReference type="GeneID" id="28897318"/>
<feature type="coiled-coil region" evidence="1">
    <location>
        <begin position="39"/>
        <end position="70"/>
    </location>
</feature>
<keyword evidence="4" id="KW-1185">Reference proteome</keyword>
<dbReference type="STRING" id="1328760.A0A165I8Y5"/>
<keyword evidence="1" id="KW-0175">Coiled coil</keyword>
<dbReference type="GO" id="GO:0070939">
    <property type="term" value="C:Dsl1/NZR complex"/>
    <property type="evidence" value="ECO:0007669"/>
    <property type="project" value="InterPro"/>
</dbReference>
<name>A0A165I8Y5_XYLHT</name>
<dbReference type="GO" id="GO:0060628">
    <property type="term" value="P:regulation of ER to Golgi vesicle-mediated transport"/>
    <property type="evidence" value="ECO:0007669"/>
    <property type="project" value="TreeGrafter"/>
</dbReference>
<feature type="compositionally biased region" description="Low complexity" evidence="2">
    <location>
        <begin position="758"/>
        <end position="767"/>
    </location>
</feature>
<dbReference type="Pfam" id="PF04437">
    <property type="entry name" value="RINT1_TIP1"/>
    <property type="match status" value="1"/>
</dbReference>